<evidence type="ECO:0000313" key="2">
    <source>
        <dbReference type="EMBL" id="MCC0097770.1"/>
    </source>
</evidence>
<comment type="caution">
    <text evidence="2">The sequence shown here is derived from an EMBL/GenBank/DDBJ whole genome shotgun (WGS) entry which is preliminary data.</text>
</comment>
<gene>
    <name evidence="2" type="ORF">K7B10_23920</name>
</gene>
<proteinExistence type="predicted"/>
<dbReference type="Proteomes" id="UP001520654">
    <property type="component" value="Unassembled WGS sequence"/>
</dbReference>
<keyword evidence="1" id="KW-0732">Signal</keyword>
<protein>
    <submittedName>
        <fullName evidence="2">DUF333 domain-containing protein</fullName>
    </submittedName>
</protein>
<name>A0ABS8E9T4_9ACTN</name>
<accession>A0ABS8E9T4</accession>
<dbReference type="EMBL" id="JAINUL010000001">
    <property type="protein sequence ID" value="MCC0097770.1"/>
    <property type="molecule type" value="Genomic_DNA"/>
</dbReference>
<evidence type="ECO:0000313" key="3">
    <source>
        <dbReference type="Proteomes" id="UP001520654"/>
    </source>
</evidence>
<organism evidence="2 3">
    <name type="scientific">Streptomyces flavotricini</name>
    <dbReference type="NCBI Taxonomy" id="66888"/>
    <lineage>
        <taxon>Bacteria</taxon>
        <taxon>Bacillati</taxon>
        <taxon>Actinomycetota</taxon>
        <taxon>Actinomycetes</taxon>
        <taxon>Kitasatosporales</taxon>
        <taxon>Streptomycetaceae</taxon>
        <taxon>Streptomyces</taxon>
    </lineage>
</organism>
<evidence type="ECO:0000256" key="1">
    <source>
        <dbReference type="SAM" id="SignalP"/>
    </source>
</evidence>
<feature type="chain" id="PRO_5047292084" evidence="1">
    <location>
        <begin position="30"/>
        <end position="68"/>
    </location>
</feature>
<keyword evidence="3" id="KW-1185">Reference proteome</keyword>
<feature type="signal peptide" evidence="1">
    <location>
        <begin position="1"/>
        <end position="29"/>
    </location>
</feature>
<sequence>MRIRRLLGLALATAALAGAGALGAVTAQAAASPAITSAECTAQGGTVVNQPYAGTVCVLPDGSKVAVN</sequence>
<dbReference type="RefSeq" id="WP_229339035.1">
    <property type="nucleotide sequence ID" value="NZ_JAINUL010000001.1"/>
</dbReference>
<reference evidence="2 3" key="1">
    <citation type="submission" date="2021-08" db="EMBL/GenBank/DDBJ databases">
        <title>Genomic Architecture of Streptomyces flavotricini NGL1 and Streptomyces erythrochromogenes HMS4 With Differential Plant Beneficial attributes and laccase production capabilities.</title>
        <authorList>
            <person name="Salwan R."/>
            <person name="Kaur R."/>
            <person name="Sharma V."/>
        </authorList>
    </citation>
    <scope>NUCLEOTIDE SEQUENCE [LARGE SCALE GENOMIC DNA]</scope>
    <source>
        <strain evidence="2 3">NGL1</strain>
    </source>
</reference>